<proteinExistence type="predicted"/>
<feature type="region of interest" description="Disordered" evidence="1">
    <location>
        <begin position="175"/>
        <end position="279"/>
    </location>
</feature>
<feature type="compositionally biased region" description="Low complexity" evidence="1">
    <location>
        <begin position="256"/>
        <end position="279"/>
    </location>
</feature>
<dbReference type="InterPro" id="IPR040843">
    <property type="entry name" value="RAMA"/>
</dbReference>
<dbReference type="Pfam" id="PF18755">
    <property type="entry name" value="RAMA"/>
    <property type="match status" value="1"/>
</dbReference>
<comment type="caution">
    <text evidence="3">The sequence shown here is derived from an EMBL/GenBank/DDBJ whole genome shotgun (WGS) entry which is preliminary data.</text>
</comment>
<reference evidence="3 4" key="1">
    <citation type="submission" date="2018-10" db="EMBL/GenBank/DDBJ databases">
        <title>Isolation, diversity and antifungal activity of actinobacteria from wheat.</title>
        <authorList>
            <person name="Han C."/>
        </authorList>
    </citation>
    <scope>NUCLEOTIDE SEQUENCE [LARGE SCALE GENOMIC DNA]</scope>
    <source>
        <strain evidence="3 4">NEAU-YY56</strain>
    </source>
</reference>
<dbReference type="Proteomes" id="UP000269289">
    <property type="component" value="Unassembled WGS sequence"/>
</dbReference>
<evidence type="ECO:0000256" key="1">
    <source>
        <dbReference type="SAM" id="MobiDB-lite"/>
    </source>
</evidence>
<evidence type="ECO:0000259" key="2">
    <source>
        <dbReference type="Pfam" id="PF18755"/>
    </source>
</evidence>
<name>A0A3M2IYP0_9CELL</name>
<dbReference type="RefSeq" id="WP_122150869.1">
    <property type="nucleotide sequence ID" value="NZ_RFFI01000122.1"/>
</dbReference>
<keyword evidence="4" id="KW-1185">Reference proteome</keyword>
<organism evidence="3 4">
    <name type="scientific">Cellulomonas triticagri</name>
    <dbReference type="NCBI Taxonomy" id="2483352"/>
    <lineage>
        <taxon>Bacteria</taxon>
        <taxon>Bacillati</taxon>
        <taxon>Actinomycetota</taxon>
        <taxon>Actinomycetes</taxon>
        <taxon>Micrococcales</taxon>
        <taxon>Cellulomonadaceae</taxon>
        <taxon>Cellulomonas</taxon>
    </lineage>
</organism>
<feature type="compositionally biased region" description="Pro residues" evidence="1">
    <location>
        <begin position="226"/>
        <end position="235"/>
    </location>
</feature>
<dbReference type="EMBL" id="RFFI01000122">
    <property type="protein sequence ID" value="RMI04926.1"/>
    <property type="molecule type" value="Genomic_DNA"/>
</dbReference>
<evidence type="ECO:0000313" key="4">
    <source>
        <dbReference type="Proteomes" id="UP000269289"/>
    </source>
</evidence>
<protein>
    <recommendedName>
        <fullName evidence="2">RAMA domain-containing protein</fullName>
    </recommendedName>
</protein>
<accession>A0A3M2IYP0</accession>
<gene>
    <name evidence="3" type="ORF">EBM89_17215</name>
</gene>
<dbReference type="AlphaFoldDB" id="A0A3M2IYP0"/>
<dbReference type="OrthoDB" id="5149322at2"/>
<feature type="compositionally biased region" description="Low complexity" evidence="1">
    <location>
        <begin position="210"/>
        <end position="225"/>
    </location>
</feature>
<feature type="domain" description="RAMA" evidence="2">
    <location>
        <begin position="298"/>
        <end position="360"/>
    </location>
</feature>
<evidence type="ECO:0000313" key="3">
    <source>
        <dbReference type="EMBL" id="RMI04926.1"/>
    </source>
</evidence>
<sequence length="366" mass="37418">MAIFELDGGRGSLVQPMRPRTDSFEVDSATLVGEHAAALVGEQVLPVREGASGGPHLLALDAAARPLVVEVAPLLDEAALVRALRHAGGAARLSRSDLARMYPGGGEAFEADLAVFRDRAPLVRAQATGGVRLVIVCSDVAEGALDAVDFVTSGLEVQVLRLGVTQGPGGRRYVEVAPLPTGPSRTDERRAVEPGPRTGSIQVAPRASGAAVTDPTPVVATLTPPAVAPAAPPTPGGRRGDETTLIPPVPAQDPTPDAAPSHVAAPVAAPAPAPASGADAEPLPRLAVLAAAEGQDLELVWHRVRRGQRFVATLRQDGLIQLADGSVHADPGAAATVAADLETPTDGWRVWRFGDDGPTLGEAVAG</sequence>